<dbReference type="OrthoDB" id="27543at2759"/>
<comment type="similarity">
    <text evidence="1">Belongs to the BCP1 family.</text>
</comment>
<dbReference type="InterPro" id="IPR025602">
    <property type="entry name" value="BCP1_family"/>
</dbReference>
<dbReference type="PANTHER" id="PTHR13261">
    <property type="entry name" value="BRCA2 AND CDKN1A INTERACTING PROTEIN"/>
    <property type="match status" value="1"/>
</dbReference>
<dbReference type="PIRSF" id="PIRSF028983">
    <property type="entry name" value="BCP1"/>
    <property type="match status" value="1"/>
</dbReference>
<protein>
    <recommendedName>
        <fullName evidence="2">Protein BCP1</fullName>
    </recommendedName>
</protein>
<dbReference type="PANTHER" id="PTHR13261:SF0">
    <property type="entry name" value="BRCA2 AND CDKN1A-INTERACTING PROTEIN"/>
    <property type="match status" value="1"/>
</dbReference>
<sequence length="247" mass="28343">MSKRRIEDEESDIDISSTDSENEQEEEEEIVNIDFDFFDVDKDVDFHAVKNLMRQLIGEESKKLNLSALADLVLGAPTTTIKTDGKESDPYAFLAPINMKEAKSSDYIKFIHKSDSELSNTLNRISNKRVALLLSERLINMPIQIVPAMYKIVLEETEKSEGEHYDYYVIPSRKYEVNDEAEDNSNKRVKTVEVDYYHHEDKFLEENATHYTQLEPKNGLIQTFIVIGHDELNKAIGELEDAIAAAF</sequence>
<evidence type="ECO:0000313" key="4">
    <source>
        <dbReference type="EMBL" id="CDR44348.1"/>
    </source>
</evidence>
<name>A0A061B8Y2_CYBFA</name>
<dbReference type="AlphaFoldDB" id="A0A061B8Y2"/>
<gene>
    <name evidence="4" type="ORF">CYFA0S_14e02080g</name>
</gene>
<dbReference type="PhylomeDB" id="A0A061B8Y2"/>
<proteinExistence type="inferred from homology"/>
<dbReference type="GO" id="GO:0005634">
    <property type="term" value="C:nucleus"/>
    <property type="evidence" value="ECO:0007669"/>
    <property type="project" value="TreeGrafter"/>
</dbReference>
<evidence type="ECO:0000256" key="3">
    <source>
        <dbReference type="SAM" id="MobiDB-lite"/>
    </source>
</evidence>
<accession>A0A061B8Y2</accession>
<evidence type="ECO:0000256" key="1">
    <source>
        <dbReference type="ARBA" id="ARBA00006781"/>
    </source>
</evidence>
<dbReference type="VEuPathDB" id="FungiDB:BON22_3936"/>
<reference evidence="4" key="1">
    <citation type="journal article" date="2014" name="Genome Announc.">
        <title>Genome sequence of the yeast Cyberlindnera fabianii (Hansenula fabianii).</title>
        <authorList>
            <person name="Freel K.C."/>
            <person name="Sarilar V."/>
            <person name="Neuveglise C."/>
            <person name="Devillers H."/>
            <person name="Friedrich A."/>
            <person name="Schacherer J."/>
        </authorList>
    </citation>
    <scope>NUCLEOTIDE SEQUENCE</scope>
    <source>
        <strain evidence="4">YJS4271</strain>
    </source>
</reference>
<feature type="region of interest" description="Disordered" evidence="3">
    <location>
        <begin position="1"/>
        <end position="27"/>
    </location>
</feature>
<dbReference type="EMBL" id="LK052899">
    <property type="protein sequence ID" value="CDR44348.1"/>
    <property type="molecule type" value="Genomic_DNA"/>
</dbReference>
<dbReference type="Pfam" id="PF13862">
    <property type="entry name" value="BCCIP"/>
    <property type="match status" value="1"/>
</dbReference>
<organism evidence="4">
    <name type="scientific">Cyberlindnera fabianii</name>
    <name type="common">Yeast</name>
    <name type="synonym">Hansenula fabianii</name>
    <dbReference type="NCBI Taxonomy" id="36022"/>
    <lineage>
        <taxon>Eukaryota</taxon>
        <taxon>Fungi</taxon>
        <taxon>Dikarya</taxon>
        <taxon>Ascomycota</taxon>
        <taxon>Saccharomycotina</taxon>
        <taxon>Saccharomycetes</taxon>
        <taxon>Phaffomycetales</taxon>
        <taxon>Phaffomycetaceae</taxon>
        <taxon>Cyberlindnera</taxon>
    </lineage>
</organism>
<evidence type="ECO:0000256" key="2">
    <source>
        <dbReference type="ARBA" id="ARBA00014649"/>
    </source>
</evidence>